<dbReference type="EMBL" id="CP001145">
    <property type="protein sequence ID" value="ACI17095.1"/>
    <property type="molecule type" value="Genomic_DNA"/>
</dbReference>
<dbReference type="InterPro" id="IPR001296">
    <property type="entry name" value="Glyco_trans_1"/>
</dbReference>
<gene>
    <name evidence="3" type="ordered locus">COPRO5265_0426</name>
</gene>
<dbReference type="AlphaFoldDB" id="B5Y7P4"/>
<dbReference type="KEGG" id="cpo:COPRO5265_0426"/>
<dbReference type="Pfam" id="PF13477">
    <property type="entry name" value="Glyco_trans_4_2"/>
    <property type="match status" value="1"/>
</dbReference>
<dbReference type="eggNOG" id="COG0438">
    <property type="taxonomic scope" value="Bacteria"/>
</dbReference>
<evidence type="ECO:0000313" key="3">
    <source>
        <dbReference type="EMBL" id="ACI17095.1"/>
    </source>
</evidence>
<accession>B5Y7P4</accession>
<dbReference type="Gene3D" id="3.40.50.2000">
    <property type="entry name" value="Glycogen Phosphorylase B"/>
    <property type="match status" value="2"/>
</dbReference>
<dbReference type="STRING" id="309798.COPRO5265_0426"/>
<sequence length="375" mass="42777">MKRVLFVATVESHLLNFHIPFMKLLQGKDYEVHVATKLGNRQQEFDDIGVIKHNVDFSRSPYSPKVFKSLQQMEKLLKEIRFSLVHVHTPVAAFITRLACQRTNTHPVLYTAHGFHFYKGAPLKNWLLYYNMEKLAAHWTDGLITINEEDYKAAQKFKLRRNGKVFFVPGVGVDIANLEQRGASIDRSEKRKELGISELSTVLITVAELIPRKNHIQVLKALSKLNKTNFHYLVVGNGESEQQLKKAVNELMLQDKVSFLGFRRDVAELMASSDIFILTSRHEGLTRALMEAMAVGLPIIATDVRGNRDLVKSGENGYLVPLDDAEQTAIAIERLINSGNLRRSMGEKSKELVKQYDLQNIIPQMEEIYDLFLSR</sequence>
<evidence type="ECO:0000313" key="4">
    <source>
        <dbReference type="Proteomes" id="UP000001732"/>
    </source>
</evidence>
<dbReference type="CAZy" id="GT4">
    <property type="family name" value="Glycosyltransferase Family 4"/>
</dbReference>
<reference evidence="3 4" key="2">
    <citation type="journal article" date="2014" name="Genome Announc.">
        <title>Complete Genome Sequence of Coprothermobacter proteolyticus DSM 5265.</title>
        <authorList>
            <person name="Alexiev A."/>
            <person name="Coil D.A."/>
            <person name="Badger J.H."/>
            <person name="Enticknap J."/>
            <person name="Ward N."/>
            <person name="Robb F.T."/>
            <person name="Eisen J.A."/>
        </authorList>
    </citation>
    <scope>NUCLEOTIDE SEQUENCE [LARGE SCALE GENOMIC DNA]</scope>
    <source>
        <strain evidence="4">ATCC 35245 / DSM 5265 / OCM 4 / BT</strain>
    </source>
</reference>
<dbReference type="CDD" id="cd03808">
    <property type="entry name" value="GT4_CapM-like"/>
    <property type="match status" value="1"/>
</dbReference>
<dbReference type="PANTHER" id="PTHR12526:SF630">
    <property type="entry name" value="GLYCOSYLTRANSFERASE"/>
    <property type="match status" value="1"/>
</dbReference>
<dbReference type="GO" id="GO:0016757">
    <property type="term" value="F:glycosyltransferase activity"/>
    <property type="evidence" value="ECO:0007669"/>
    <property type="project" value="InterPro"/>
</dbReference>
<feature type="domain" description="Glycosyl transferase family 1" evidence="1">
    <location>
        <begin position="186"/>
        <end position="351"/>
    </location>
</feature>
<evidence type="ECO:0000259" key="1">
    <source>
        <dbReference type="Pfam" id="PF00534"/>
    </source>
</evidence>
<dbReference type="Proteomes" id="UP000001732">
    <property type="component" value="Chromosome"/>
</dbReference>
<dbReference type="HOGENOM" id="CLU_009583_0_1_9"/>
<protein>
    <submittedName>
        <fullName evidence="3">Capsular polysaccharide biosynthesis protein</fullName>
    </submittedName>
</protein>
<reference evidence="4" key="1">
    <citation type="submission" date="2008-08" db="EMBL/GenBank/DDBJ databases">
        <title>The complete genome sequence of Coprothermobacter proteolyticus strain ATCC 5245 / DSM 5265 / BT.</title>
        <authorList>
            <person name="Dodson R.J."/>
            <person name="Durkin A.S."/>
            <person name="Wu M."/>
            <person name="Eisen J."/>
            <person name="Sutton G."/>
        </authorList>
    </citation>
    <scope>NUCLEOTIDE SEQUENCE [LARGE SCALE GENOMIC DNA]</scope>
    <source>
        <strain evidence="4">ATCC 35245 / DSM 5265 / OCM 4 / BT</strain>
    </source>
</reference>
<proteinExistence type="predicted"/>
<dbReference type="InterPro" id="IPR028098">
    <property type="entry name" value="Glyco_trans_4-like_N"/>
</dbReference>
<dbReference type="Pfam" id="PF00534">
    <property type="entry name" value="Glycos_transf_1"/>
    <property type="match status" value="1"/>
</dbReference>
<dbReference type="SUPFAM" id="SSF53756">
    <property type="entry name" value="UDP-Glycosyltransferase/glycogen phosphorylase"/>
    <property type="match status" value="1"/>
</dbReference>
<feature type="domain" description="Glycosyltransferase subfamily 4-like N-terminal" evidence="2">
    <location>
        <begin position="3"/>
        <end position="146"/>
    </location>
</feature>
<keyword evidence="4" id="KW-1185">Reference proteome</keyword>
<evidence type="ECO:0000259" key="2">
    <source>
        <dbReference type="Pfam" id="PF13477"/>
    </source>
</evidence>
<name>B5Y7P4_COPPD</name>
<dbReference type="PANTHER" id="PTHR12526">
    <property type="entry name" value="GLYCOSYLTRANSFERASE"/>
    <property type="match status" value="1"/>
</dbReference>
<dbReference type="OrthoDB" id="9806653at2"/>
<organism evidence="3 4">
    <name type="scientific">Coprothermobacter proteolyticus (strain ATCC 35245 / DSM 5265 / OCM 4 / BT)</name>
    <dbReference type="NCBI Taxonomy" id="309798"/>
    <lineage>
        <taxon>Bacteria</taxon>
        <taxon>Pseudomonadati</taxon>
        <taxon>Coprothermobacterota</taxon>
        <taxon>Coprothermobacteria</taxon>
        <taxon>Coprothermobacterales</taxon>
        <taxon>Coprothermobacteraceae</taxon>
        <taxon>Coprothermobacter</taxon>
    </lineage>
</organism>